<dbReference type="Gene3D" id="3.40.50.2300">
    <property type="match status" value="1"/>
</dbReference>
<dbReference type="STRING" id="1108045.GORHZ_062_00430"/>
<keyword evidence="5" id="KW-0804">Transcription</keyword>
<evidence type="ECO:0000259" key="8">
    <source>
        <dbReference type="PROSITE" id="PS50110"/>
    </source>
</evidence>
<dbReference type="Gene3D" id="1.10.10.10">
    <property type="entry name" value="Winged helix-like DNA-binding domain superfamily/Winged helix DNA-binding domain"/>
    <property type="match status" value="1"/>
</dbReference>
<gene>
    <name evidence="10" type="ORF">GORHZ_062_00430</name>
</gene>
<feature type="domain" description="OmpR/PhoB-type" evidence="9">
    <location>
        <begin position="151"/>
        <end position="249"/>
    </location>
</feature>
<feature type="DNA-binding region" description="OmpR/PhoB-type" evidence="7">
    <location>
        <begin position="151"/>
        <end position="249"/>
    </location>
</feature>
<keyword evidence="1 6" id="KW-0597">Phosphoprotein</keyword>
<protein>
    <submittedName>
        <fullName evidence="10">Putative two-component response regulator</fullName>
    </submittedName>
</protein>
<keyword evidence="4 7" id="KW-0238">DNA-binding</keyword>
<evidence type="ECO:0000256" key="2">
    <source>
        <dbReference type="ARBA" id="ARBA00023012"/>
    </source>
</evidence>
<dbReference type="OrthoDB" id="5242569at2"/>
<evidence type="ECO:0000256" key="4">
    <source>
        <dbReference type="ARBA" id="ARBA00023125"/>
    </source>
</evidence>
<keyword evidence="11" id="KW-1185">Reference proteome</keyword>
<dbReference type="InterPro" id="IPR011006">
    <property type="entry name" value="CheY-like_superfamily"/>
</dbReference>
<dbReference type="CDD" id="cd00383">
    <property type="entry name" value="trans_reg_C"/>
    <property type="match status" value="1"/>
</dbReference>
<dbReference type="GO" id="GO:0032993">
    <property type="term" value="C:protein-DNA complex"/>
    <property type="evidence" value="ECO:0007669"/>
    <property type="project" value="TreeGrafter"/>
</dbReference>
<evidence type="ECO:0000313" key="10">
    <source>
        <dbReference type="EMBL" id="GAB89468.1"/>
    </source>
</evidence>
<evidence type="ECO:0000259" key="9">
    <source>
        <dbReference type="PROSITE" id="PS51755"/>
    </source>
</evidence>
<sequence length="250" mass="28013">MRILVAALSLCHRVGSAWGPSDVNEVAVRVLVVDDDVRAAETVRRVLASEGWSVVVAADGAEGLWRVTEEPFDAVVLDIMLPKLNGYRVIEEMRRREIWTPVVMLSAKDGEYDQAEALDCGADDYLVKPFSVVVLKAHLRAVLRRGERERPAVLAAGSLTLDPAERRVARGDTPVTLTPREFALLEFLIRNKGTVVSKTLILRSIWDENYEGDENIVEVYIRYLRKRIDDPFGVHSIETVRGAGYRLCEV</sequence>
<dbReference type="GO" id="GO:0000976">
    <property type="term" value="F:transcription cis-regulatory region binding"/>
    <property type="evidence" value="ECO:0007669"/>
    <property type="project" value="TreeGrafter"/>
</dbReference>
<reference evidence="10 11" key="1">
    <citation type="submission" date="2012-08" db="EMBL/GenBank/DDBJ databases">
        <title>Whole genome shotgun sequence of Gordonia rhizosphera NBRC 16068.</title>
        <authorList>
            <person name="Takarada H."/>
            <person name="Isaki S."/>
            <person name="Hosoyama A."/>
            <person name="Tsuchikane K."/>
            <person name="Katsumata H."/>
            <person name="Baba S."/>
            <person name="Ohji S."/>
            <person name="Yamazaki S."/>
            <person name="Fujita N."/>
        </authorList>
    </citation>
    <scope>NUCLEOTIDE SEQUENCE [LARGE SCALE GENOMIC DNA]</scope>
    <source>
        <strain evidence="10 11">NBRC 16068</strain>
    </source>
</reference>
<dbReference type="Proteomes" id="UP000008363">
    <property type="component" value="Unassembled WGS sequence"/>
</dbReference>
<evidence type="ECO:0000256" key="1">
    <source>
        <dbReference type="ARBA" id="ARBA00022553"/>
    </source>
</evidence>
<dbReference type="FunFam" id="1.10.10.10:FF:000005">
    <property type="entry name" value="Two-component system response regulator"/>
    <property type="match status" value="1"/>
</dbReference>
<accession>K6V0S0</accession>
<comment type="caution">
    <text evidence="10">The sequence shown here is derived from an EMBL/GenBank/DDBJ whole genome shotgun (WGS) entry which is preliminary data.</text>
</comment>
<dbReference type="GO" id="GO:0000156">
    <property type="term" value="F:phosphorelay response regulator activity"/>
    <property type="evidence" value="ECO:0007669"/>
    <property type="project" value="TreeGrafter"/>
</dbReference>
<keyword evidence="2" id="KW-0902">Two-component regulatory system</keyword>
<name>K6V0S0_9ACTN</name>
<evidence type="ECO:0000313" key="11">
    <source>
        <dbReference type="Proteomes" id="UP000008363"/>
    </source>
</evidence>
<dbReference type="GO" id="GO:0005829">
    <property type="term" value="C:cytosol"/>
    <property type="evidence" value="ECO:0007669"/>
    <property type="project" value="TreeGrafter"/>
</dbReference>
<dbReference type="EMBL" id="BAHC01000062">
    <property type="protein sequence ID" value="GAB89468.1"/>
    <property type="molecule type" value="Genomic_DNA"/>
</dbReference>
<dbReference type="PROSITE" id="PS51755">
    <property type="entry name" value="OMPR_PHOB"/>
    <property type="match status" value="1"/>
</dbReference>
<dbReference type="Pfam" id="PF00486">
    <property type="entry name" value="Trans_reg_C"/>
    <property type="match status" value="1"/>
</dbReference>
<feature type="domain" description="Response regulatory" evidence="8">
    <location>
        <begin position="29"/>
        <end position="143"/>
    </location>
</feature>
<organism evidence="10 11">
    <name type="scientific">Gordonia rhizosphera NBRC 16068</name>
    <dbReference type="NCBI Taxonomy" id="1108045"/>
    <lineage>
        <taxon>Bacteria</taxon>
        <taxon>Bacillati</taxon>
        <taxon>Actinomycetota</taxon>
        <taxon>Actinomycetes</taxon>
        <taxon>Mycobacteriales</taxon>
        <taxon>Gordoniaceae</taxon>
        <taxon>Gordonia</taxon>
    </lineage>
</organism>
<dbReference type="SMART" id="SM00862">
    <property type="entry name" value="Trans_reg_C"/>
    <property type="match status" value="1"/>
</dbReference>
<dbReference type="PROSITE" id="PS50110">
    <property type="entry name" value="RESPONSE_REGULATORY"/>
    <property type="match status" value="1"/>
</dbReference>
<evidence type="ECO:0000256" key="3">
    <source>
        <dbReference type="ARBA" id="ARBA00023015"/>
    </source>
</evidence>
<dbReference type="SMART" id="SM00448">
    <property type="entry name" value="REC"/>
    <property type="match status" value="1"/>
</dbReference>
<proteinExistence type="predicted"/>
<dbReference type="InterPro" id="IPR001789">
    <property type="entry name" value="Sig_transdc_resp-reg_receiver"/>
</dbReference>
<evidence type="ECO:0000256" key="7">
    <source>
        <dbReference type="PROSITE-ProRule" id="PRU01091"/>
    </source>
</evidence>
<dbReference type="SUPFAM" id="SSF52172">
    <property type="entry name" value="CheY-like"/>
    <property type="match status" value="1"/>
</dbReference>
<dbReference type="InterPro" id="IPR036388">
    <property type="entry name" value="WH-like_DNA-bd_sf"/>
</dbReference>
<evidence type="ECO:0000256" key="5">
    <source>
        <dbReference type="ARBA" id="ARBA00023163"/>
    </source>
</evidence>
<dbReference type="PANTHER" id="PTHR48111:SF28">
    <property type="entry name" value="TRANSCRIPTIONAL REGULATORY PROTEIN TCRX-RELATED"/>
    <property type="match status" value="1"/>
</dbReference>
<dbReference type="eggNOG" id="COG0745">
    <property type="taxonomic scope" value="Bacteria"/>
</dbReference>
<dbReference type="PANTHER" id="PTHR48111">
    <property type="entry name" value="REGULATOR OF RPOS"/>
    <property type="match status" value="1"/>
</dbReference>
<keyword evidence="3" id="KW-0805">Transcription regulation</keyword>
<dbReference type="InterPro" id="IPR001867">
    <property type="entry name" value="OmpR/PhoB-type_DNA-bd"/>
</dbReference>
<evidence type="ECO:0000256" key="6">
    <source>
        <dbReference type="PROSITE-ProRule" id="PRU00169"/>
    </source>
</evidence>
<feature type="modified residue" description="4-aspartylphosphate" evidence="6">
    <location>
        <position position="78"/>
    </location>
</feature>
<dbReference type="AlphaFoldDB" id="K6V0S0"/>
<dbReference type="Pfam" id="PF00072">
    <property type="entry name" value="Response_reg"/>
    <property type="match status" value="1"/>
</dbReference>
<dbReference type="GO" id="GO:0006355">
    <property type="term" value="P:regulation of DNA-templated transcription"/>
    <property type="evidence" value="ECO:0007669"/>
    <property type="project" value="InterPro"/>
</dbReference>
<dbReference type="InterPro" id="IPR039420">
    <property type="entry name" value="WalR-like"/>
</dbReference>